<keyword evidence="4" id="KW-0274">FAD</keyword>
<sequence length="513" mass="56868">MKRPWISFSIRTFALVVQLFPRGAFACTQTVHDVFDERCGIGTNIMQSLRPLLSSEAVITYSSSPNAEALLARASAPRVSPEYVAIVEVASESDIQQTVKYANRHGMPFLAVSGGHGWPSSLNRMKGGIQINMRKLNTTKLKPDGTTVIVGGGTLQHEITASMFKEHKQVVTGLCGCTSVVGPLLGGGHSMLQYRHGFAADNLVSARVVLADGEVVDVSAENNPDLFWALRGAGHNFGIVSAAEIKVYEAEETWGMSMFIFAENTLEQVFETWNRVETLHPDPGMLVLNGYITRIEEVDPKHPLLLLQLFYAEVDNTIVGDFETSFLELNPLSHSITKNIPWGDIFDVGGMGITSPVCLKNRNLLGSPTSAHQWNPVAMRKGFELLSEITADKAFSTSVIIVESYGSKGIRAVPVSENAVAPEEREYHIRLSPILWWTGDDEENTKKAERFAKDMQSAMRDDKIAPHMYVNYATGHEKMEEVYGYDQQRIAKLKTLKKAWDPHNRFGFYMPIG</sequence>
<dbReference type="PROSITE" id="PS51387">
    <property type="entry name" value="FAD_PCMH"/>
    <property type="match status" value="1"/>
</dbReference>
<evidence type="ECO:0000256" key="4">
    <source>
        <dbReference type="ARBA" id="ARBA00022827"/>
    </source>
</evidence>
<keyword evidence="3" id="KW-0285">Flavoprotein</keyword>
<feature type="chain" id="PRO_5045751001" evidence="6">
    <location>
        <begin position="27"/>
        <end position="513"/>
    </location>
</feature>
<proteinExistence type="inferred from homology"/>
<organism evidence="8 9">
    <name type="scientific">Cladobotryum mycophilum</name>
    <dbReference type="NCBI Taxonomy" id="491253"/>
    <lineage>
        <taxon>Eukaryota</taxon>
        <taxon>Fungi</taxon>
        <taxon>Dikarya</taxon>
        <taxon>Ascomycota</taxon>
        <taxon>Pezizomycotina</taxon>
        <taxon>Sordariomycetes</taxon>
        <taxon>Hypocreomycetidae</taxon>
        <taxon>Hypocreales</taxon>
        <taxon>Hypocreaceae</taxon>
        <taxon>Cladobotryum</taxon>
    </lineage>
</organism>
<reference evidence="8 9" key="1">
    <citation type="submission" date="2024-01" db="EMBL/GenBank/DDBJ databases">
        <title>Complete genome of Cladobotryum mycophilum ATHUM6906.</title>
        <authorList>
            <person name="Christinaki A.C."/>
            <person name="Myridakis A.I."/>
            <person name="Kouvelis V.N."/>
        </authorList>
    </citation>
    <scope>NUCLEOTIDE SEQUENCE [LARGE SCALE GENOMIC DNA]</scope>
    <source>
        <strain evidence="8 9">ATHUM6906</strain>
    </source>
</reference>
<dbReference type="InterPro" id="IPR036318">
    <property type="entry name" value="FAD-bd_PCMH-like_sf"/>
</dbReference>
<dbReference type="PANTHER" id="PTHR42973">
    <property type="entry name" value="BINDING OXIDOREDUCTASE, PUTATIVE (AFU_ORTHOLOGUE AFUA_1G17690)-RELATED"/>
    <property type="match status" value="1"/>
</dbReference>
<dbReference type="Gene3D" id="3.30.465.10">
    <property type="match status" value="1"/>
</dbReference>
<evidence type="ECO:0000313" key="9">
    <source>
        <dbReference type="Proteomes" id="UP001338125"/>
    </source>
</evidence>
<evidence type="ECO:0000256" key="6">
    <source>
        <dbReference type="SAM" id="SignalP"/>
    </source>
</evidence>
<dbReference type="InterPro" id="IPR050416">
    <property type="entry name" value="FAD-linked_Oxidoreductase"/>
</dbReference>
<feature type="signal peptide" evidence="6">
    <location>
        <begin position="1"/>
        <end position="26"/>
    </location>
</feature>
<dbReference type="InterPro" id="IPR016166">
    <property type="entry name" value="FAD-bd_PCMH"/>
</dbReference>
<dbReference type="SUPFAM" id="SSF56176">
    <property type="entry name" value="FAD-binding/transporter-associated domain-like"/>
    <property type="match status" value="1"/>
</dbReference>
<dbReference type="PANTHER" id="PTHR42973:SF9">
    <property type="entry name" value="FAD-BINDING PCMH-TYPE DOMAIN-CONTAINING PROTEIN-RELATED"/>
    <property type="match status" value="1"/>
</dbReference>
<name>A0ABR0T085_9HYPO</name>
<evidence type="ECO:0000313" key="8">
    <source>
        <dbReference type="EMBL" id="KAK5997639.1"/>
    </source>
</evidence>
<dbReference type="Gene3D" id="3.40.462.20">
    <property type="match status" value="1"/>
</dbReference>
<dbReference type="Pfam" id="PF01565">
    <property type="entry name" value="FAD_binding_4"/>
    <property type="match status" value="1"/>
</dbReference>
<gene>
    <name evidence="8" type="ORF">PT974_03003</name>
</gene>
<keyword evidence="6" id="KW-0732">Signal</keyword>
<dbReference type="EMBL" id="JAVFKD010000002">
    <property type="protein sequence ID" value="KAK5997639.1"/>
    <property type="molecule type" value="Genomic_DNA"/>
</dbReference>
<feature type="domain" description="FAD-binding PCMH-type" evidence="7">
    <location>
        <begin position="79"/>
        <end position="250"/>
    </location>
</feature>
<keyword evidence="5" id="KW-0560">Oxidoreductase</keyword>
<evidence type="ECO:0000256" key="1">
    <source>
        <dbReference type="ARBA" id="ARBA00001974"/>
    </source>
</evidence>
<comment type="similarity">
    <text evidence="2">Belongs to the oxygen-dependent FAD-linked oxidoreductase family.</text>
</comment>
<evidence type="ECO:0000256" key="3">
    <source>
        <dbReference type="ARBA" id="ARBA00022630"/>
    </source>
</evidence>
<evidence type="ECO:0000256" key="5">
    <source>
        <dbReference type="ARBA" id="ARBA00023002"/>
    </source>
</evidence>
<accession>A0ABR0T085</accession>
<evidence type="ECO:0000256" key="2">
    <source>
        <dbReference type="ARBA" id="ARBA00005466"/>
    </source>
</evidence>
<comment type="cofactor">
    <cofactor evidence="1">
        <name>FAD</name>
        <dbReference type="ChEBI" id="CHEBI:57692"/>
    </cofactor>
</comment>
<comment type="caution">
    <text evidence="8">The sequence shown here is derived from an EMBL/GenBank/DDBJ whole genome shotgun (WGS) entry which is preliminary data.</text>
</comment>
<keyword evidence="9" id="KW-1185">Reference proteome</keyword>
<evidence type="ECO:0000259" key="7">
    <source>
        <dbReference type="PROSITE" id="PS51387"/>
    </source>
</evidence>
<protein>
    <submittedName>
        <fullName evidence="8">FAD-linked oxidoreductase chyH</fullName>
    </submittedName>
</protein>
<dbReference type="Proteomes" id="UP001338125">
    <property type="component" value="Unassembled WGS sequence"/>
</dbReference>
<dbReference type="InterPro" id="IPR016169">
    <property type="entry name" value="FAD-bd_PCMH_sub2"/>
</dbReference>
<dbReference type="InterPro" id="IPR006094">
    <property type="entry name" value="Oxid_FAD_bind_N"/>
</dbReference>